<feature type="transmembrane region" description="Helical" evidence="2">
    <location>
        <begin position="310"/>
        <end position="327"/>
    </location>
</feature>
<evidence type="ECO:0000313" key="4">
    <source>
        <dbReference type="Proteomes" id="UP001314170"/>
    </source>
</evidence>
<protein>
    <submittedName>
        <fullName evidence="3">Uncharacterized protein</fullName>
    </submittedName>
</protein>
<evidence type="ECO:0000313" key="3">
    <source>
        <dbReference type="EMBL" id="CAK7330829.1"/>
    </source>
</evidence>
<feature type="transmembrane region" description="Helical" evidence="2">
    <location>
        <begin position="217"/>
        <end position="240"/>
    </location>
</feature>
<reference evidence="3 4" key="1">
    <citation type="submission" date="2024-01" db="EMBL/GenBank/DDBJ databases">
        <authorList>
            <person name="Waweru B."/>
        </authorList>
    </citation>
    <scope>NUCLEOTIDE SEQUENCE [LARGE SCALE GENOMIC DNA]</scope>
</reference>
<feature type="region of interest" description="Disordered" evidence="1">
    <location>
        <begin position="155"/>
        <end position="191"/>
    </location>
</feature>
<keyword evidence="2" id="KW-0472">Membrane</keyword>
<proteinExistence type="predicted"/>
<organism evidence="3 4">
    <name type="scientific">Dovyalis caffra</name>
    <dbReference type="NCBI Taxonomy" id="77055"/>
    <lineage>
        <taxon>Eukaryota</taxon>
        <taxon>Viridiplantae</taxon>
        <taxon>Streptophyta</taxon>
        <taxon>Embryophyta</taxon>
        <taxon>Tracheophyta</taxon>
        <taxon>Spermatophyta</taxon>
        <taxon>Magnoliopsida</taxon>
        <taxon>eudicotyledons</taxon>
        <taxon>Gunneridae</taxon>
        <taxon>Pentapetalae</taxon>
        <taxon>rosids</taxon>
        <taxon>fabids</taxon>
        <taxon>Malpighiales</taxon>
        <taxon>Salicaceae</taxon>
        <taxon>Flacourtieae</taxon>
        <taxon>Dovyalis</taxon>
    </lineage>
</organism>
<feature type="transmembrane region" description="Helical" evidence="2">
    <location>
        <begin position="252"/>
        <end position="272"/>
    </location>
</feature>
<comment type="caution">
    <text evidence="3">The sequence shown here is derived from an EMBL/GenBank/DDBJ whole genome shotgun (WGS) entry which is preliminary data.</text>
</comment>
<dbReference type="Proteomes" id="UP001314170">
    <property type="component" value="Unassembled WGS sequence"/>
</dbReference>
<feature type="compositionally biased region" description="Basic and acidic residues" evidence="1">
    <location>
        <begin position="168"/>
        <end position="191"/>
    </location>
</feature>
<dbReference type="PANTHER" id="PTHR37222">
    <property type="entry name" value="OS02G0718000 PROTEIN"/>
    <property type="match status" value="1"/>
</dbReference>
<evidence type="ECO:0000256" key="2">
    <source>
        <dbReference type="SAM" id="Phobius"/>
    </source>
</evidence>
<keyword evidence="2" id="KW-1133">Transmembrane helix</keyword>
<accession>A0AAV1RCZ4</accession>
<evidence type="ECO:0000256" key="1">
    <source>
        <dbReference type="SAM" id="MobiDB-lite"/>
    </source>
</evidence>
<gene>
    <name evidence="3" type="ORF">DCAF_LOCUS8160</name>
</gene>
<dbReference type="PANTHER" id="PTHR37222:SF1">
    <property type="entry name" value="OS02G0718000 PROTEIN"/>
    <property type="match status" value="1"/>
</dbReference>
<sequence>MASMVISRRLSPKLLKPTPSSSVSSLFFSHKPQNYPTLDSNSTLSRQPLNPNFNLSNTLSSSPTRSFILERQSLTDTKPSNLTLKFIRLCSSIKTKDLCSPIKNHSIFSASNVGKAQNPVQNHDFKQKYSIFTKPMRSNLDIELKNHSFIGLSNQKPRYFSSSNSPSDSDKPHNRNEVPSENPDFKHQEIEGPTVERDLSALANETREVLESMMKNIYGLSRAVVVLGLVQLGVGAWISYVTKATPMTEVSIQSFVAFGFPFTLAFMLRQSLKPMYFFKKMEELGRLQILTLTLQVAKNLNIFFVRIRGVSFLCIAGMSVGLLFTLLSR</sequence>
<dbReference type="AlphaFoldDB" id="A0AAV1RCZ4"/>
<keyword evidence="4" id="KW-1185">Reference proteome</keyword>
<name>A0AAV1RCZ4_9ROSI</name>
<dbReference type="EMBL" id="CAWUPB010000913">
    <property type="protein sequence ID" value="CAK7330829.1"/>
    <property type="molecule type" value="Genomic_DNA"/>
</dbReference>
<keyword evidence="2" id="KW-0812">Transmembrane</keyword>